<dbReference type="Pfam" id="PF02096">
    <property type="entry name" value="60KD_IMP"/>
    <property type="match status" value="1"/>
</dbReference>
<reference evidence="16 17" key="1">
    <citation type="submission" date="2014-05" db="EMBL/GenBank/DDBJ databases">
        <title>Draft Genome Sequence of Kitasatospora cheerisanensis KCTC 2395.</title>
        <authorList>
            <person name="Nam D.H."/>
        </authorList>
    </citation>
    <scope>NUCLEOTIDE SEQUENCE [LARGE SCALE GENOMIC DNA]</scope>
    <source>
        <strain evidence="16 17">KCTC 2395</strain>
    </source>
</reference>
<comment type="similarity">
    <text evidence="2">Belongs to the OXA1/ALB3/YidC family. Type 1 subfamily.</text>
</comment>
<comment type="subcellular location">
    <subcellularLocation>
        <location evidence="1 12">Membrane</location>
        <topology evidence="1 12">Multi-pass membrane protein</topology>
    </subcellularLocation>
</comment>
<feature type="transmembrane region" description="Helical" evidence="14">
    <location>
        <begin position="12"/>
        <end position="38"/>
    </location>
</feature>
<dbReference type="EMBL" id="JNBY01000085">
    <property type="protein sequence ID" value="KDN85352.1"/>
    <property type="molecule type" value="Genomic_DNA"/>
</dbReference>
<evidence type="ECO:0000256" key="6">
    <source>
        <dbReference type="ARBA" id="ARBA00023136"/>
    </source>
</evidence>
<dbReference type="eggNOG" id="COG0706">
    <property type="taxonomic scope" value="Bacteria"/>
</dbReference>
<dbReference type="NCBIfam" id="TIGR03592">
    <property type="entry name" value="yidC_oxa1_cterm"/>
    <property type="match status" value="1"/>
</dbReference>
<keyword evidence="6 14" id="KW-0472">Membrane</keyword>
<evidence type="ECO:0000256" key="7">
    <source>
        <dbReference type="ARBA" id="ARBA00025034"/>
    </source>
</evidence>
<comment type="subunit">
    <text evidence="8">Interacts with the Sec translocase complex via SecD. Specifically interacts with transmembrane segments of nascent integral membrane proteins during membrane integration.</text>
</comment>
<accession>A0A066YVT8</accession>
<feature type="transmembrane region" description="Helical" evidence="14">
    <location>
        <begin position="143"/>
        <end position="161"/>
    </location>
</feature>
<organism evidence="16 17">
    <name type="scientific">Kitasatospora cheerisanensis KCTC 2395</name>
    <dbReference type="NCBI Taxonomy" id="1348663"/>
    <lineage>
        <taxon>Bacteria</taxon>
        <taxon>Bacillati</taxon>
        <taxon>Actinomycetota</taxon>
        <taxon>Actinomycetes</taxon>
        <taxon>Kitasatosporales</taxon>
        <taxon>Streptomycetaceae</taxon>
        <taxon>Kitasatospora</taxon>
    </lineage>
</organism>
<proteinExistence type="inferred from homology"/>
<evidence type="ECO:0000256" key="14">
    <source>
        <dbReference type="SAM" id="Phobius"/>
    </source>
</evidence>
<dbReference type="GO" id="GO:0005886">
    <property type="term" value="C:plasma membrane"/>
    <property type="evidence" value="ECO:0007669"/>
    <property type="project" value="TreeGrafter"/>
</dbReference>
<name>A0A066YVT8_9ACTN</name>
<feature type="region of interest" description="Disordered" evidence="13">
    <location>
        <begin position="225"/>
        <end position="247"/>
    </location>
</feature>
<evidence type="ECO:0000256" key="13">
    <source>
        <dbReference type="SAM" id="MobiDB-lite"/>
    </source>
</evidence>
<evidence type="ECO:0000256" key="2">
    <source>
        <dbReference type="ARBA" id="ARBA00010527"/>
    </source>
</evidence>
<comment type="caution">
    <text evidence="16">The sequence shown here is derived from an EMBL/GenBank/DDBJ whole genome shotgun (WGS) entry which is preliminary data.</text>
</comment>
<keyword evidence="17" id="KW-1185">Reference proteome</keyword>
<evidence type="ECO:0000313" key="16">
    <source>
        <dbReference type="EMBL" id="KDN85352.1"/>
    </source>
</evidence>
<evidence type="ECO:0000256" key="1">
    <source>
        <dbReference type="ARBA" id="ARBA00004141"/>
    </source>
</evidence>
<evidence type="ECO:0000256" key="12">
    <source>
        <dbReference type="RuleBase" id="RU003945"/>
    </source>
</evidence>
<evidence type="ECO:0000256" key="3">
    <source>
        <dbReference type="ARBA" id="ARBA00015325"/>
    </source>
</evidence>
<evidence type="ECO:0000313" key="17">
    <source>
        <dbReference type="Proteomes" id="UP000027178"/>
    </source>
</evidence>
<keyword evidence="4 12" id="KW-0812">Transmembrane</keyword>
<gene>
    <name evidence="16" type="ORF">KCH_29330</name>
</gene>
<dbReference type="GO" id="GO:0032977">
    <property type="term" value="F:membrane insertase activity"/>
    <property type="evidence" value="ECO:0007669"/>
    <property type="project" value="InterPro"/>
</dbReference>
<evidence type="ECO:0000256" key="4">
    <source>
        <dbReference type="ARBA" id="ARBA00022692"/>
    </source>
</evidence>
<keyword evidence="5 14" id="KW-1133">Transmembrane helix</keyword>
<dbReference type="Proteomes" id="UP000027178">
    <property type="component" value="Unassembled WGS sequence"/>
</dbReference>
<protein>
    <recommendedName>
        <fullName evidence="3">Membrane protein insertase YidC</fullName>
    </recommendedName>
    <alternativeName>
        <fullName evidence="11">Foldase YidC</fullName>
    </alternativeName>
    <alternativeName>
        <fullName evidence="10">Membrane integrase YidC</fullName>
    </alternativeName>
    <alternativeName>
        <fullName evidence="9">Membrane protein YidC</fullName>
    </alternativeName>
</protein>
<evidence type="ECO:0000256" key="10">
    <source>
        <dbReference type="ARBA" id="ARBA00033245"/>
    </source>
</evidence>
<feature type="domain" description="Membrane insertase YidC/Oxa/ALB C-terminal" evidence="15">
    <location>
        <begin position="28"/>
        <end position="217"/>
    </location>
</feature>
<dbReference type="PATRIC" id="fig|1348663.4.peg.2820"/>
<dbReference type="InterPro" id="IPR001708">
    <property type="entry name" value="YidC/ALB3/OXA1/COX18"/>
</dbReference>
<dbReference type="GO" id="GO:0051205">
    <property type="term" value="P:protein insertion into membrane"/>
    <property type="evidence" value="ECO:0007669"/>
    <property type="project" value="TreeGrafter"/>
</dbReference>
<comment type="function">
    <text evidence="7">Required for the insertion and/or proper folding and/or complex formation of integral membrane proteins into the membrane. Involved in integration of membrane proteins that insert both dependently and independently of the Sec translocase complex, as well as at least some lipoproteins. Aids folding of multispanning membrane proteins.</text>
</comment>
<evidence type="ECO:0000256" key="5">
    <source>
        <dbReference type="ARBA" id="ARBA00022989"/>
    </source>
</evidence>
<dbReference type="InterPro" id="IPR028055">
    <property type="entry name" value="YidC/Oxa/ALB_C"/>
</dbReference>
<evidence type="ECO:0000256" key="8">
    <source>
        <dbReference type="ARBA" id="ARBA00026028"/>
    </source>
</evidence>
<sequence length="247" mass="26167">MSVLSVLDPAVRLAHAAVAALAAVVPTAVAIVLFTLAVRAALHPLARSAARGERARARIAPQVEKLKKRHGKDRERLARELTALNRAEGVSPFAGLLPALAQAPFFSVMYRLFTTAPGNLLDATLAGVPLGTHPTAAHTPAQFAVFAVLEAALLALAWWNVRRASAMPVPADAPAGLGLMRWLAFGTPLFALLLPLAGGVYLLTSTAWTAAERWYLHRPATAPATAVDEQKSTAPAARQPVRRQPAR</sequence>
<evidence type="ECO:0000256" key="9">
    <source>
        <dbReference type="ARBA" id="ARBA00031538"/>
    </source>
</evidence>
<dbReference type="AlphaFoldDB" id="A0A066YVT8"/>
<dbReference type="OrthoDB" id="9780552at2"/>
<dbReference type="RefSeq" id="WP_063750145.1">
    <property type="nucleotide sequence ID" value="NZ_KK853997.1"/>
</dbReference>
<dbReference type="PANTHER" id="PTHR12428:SF65">
    <property type="entry name" value="CYTOCHROME C OXIDASE ASSEMBLY PROTEIN COX18, MITOCHONDRIAL"/>
    <property type="match status" value="1"/>
</dbReference>
<evidence type="ECO:0000259" key="15">
    <source>
        <dbReference type="Pfam" id="PF02096"/>
    </source>
</evidence>
<dbReference type="PANTHER" id="PTHR12428">
    <property type="entry name" value="OXA1"/>
    <property type="match status" value="1"/>
</dbReference>
<dbReference type="HOGENOM" id="CLU_036138_6_0_11"/>
<evidence type="ECO:0000256" key="11">
    <source>
        <dbReference type="ARBA" id="ARBA00033342"/>
    </source>
</evidence>
<feature type="transmembrane region" description="Helical" evidence="14">
    <location>
        <begin position="181"/>
        <end position="203"/>
    </location>
</feature>